<dbReference type="PANTHER" id="PTHR35828:SF25">
    <property type="entry name" value="OS08G0203800 PROTEIN"/>
    <property type="match status" value="1"/>
</dbReference>
<accession>A0AAV5FP90</accession>
<name>A0AAV5FP90_ELECO</name>
<keyword evidence="2" id="KW-1185">Reference proteome</keyword>
<dbReference type="PANTHER" id="PTHR35828">
    <property type="entry name" value="OS08G0203800 PROTEIN-RELATED"/>
    <property type="match status" value="1"/>
</dbReference>
<evidence type="ECO:0000313" key="2">
    <source>
        <dbReference type="Proteomes" id="UP001054889"/>
    </source>
</evidence>
<proteinExistence type="predicted"/>
<reference evidence="1" key="2">
    <citation type="submission" date="2021-12" db="EMBL/GenBank/DDBJ databases">
        <title>Resequencing data analysis of finger millet.</title>
        <authorList>
            <person name="Hatakeyama M."/>
            <person name="Aluri S."/>
            <person name="Balachadran M.T."/>
            <person name="Sivarajan S.R."/>
            <person name="Poveda L."/>
            <person name="Shimizu-Inatsugi R."/>
            <person name="Schlapbach R."/>
            <person name="Sreeman S.M."/>
            <person name="Shimizu K.K."/>
        </authorList>
    </citation>
    <scope>NUCLEOTIDE SEQUENCE</scope>
</reference>
<gene>
    <name evidence="1" type="primary">gb25435</name>
    <name evidence="1" type="ORF">PR202_gb25435</name>
</gene>
<reference evidence="1" key="1">
    <citation type="journal article" date="2018" name="DNA Res.">
        <title>Multiple hybrid de novo genome assembly of finger millet, an orphan allotetraploid crop.</title>
        <authorList>
            <person name="Hatakeyama M."/>
            <person name="Aluri S."/>
            <person name="Balachadran M.T."/>
            <person name="Sivarajan S.R."/>
            <person name="Patrignani A."/>
            <person name="Gruter S."/>
            <person name="Poveda L."/>
            <person name="Shimizu-Inatsugi R."/>
            <person name="Baeten J."/>
            <person name="Francoijs K.J."/>
            <person name="Nataraja K.N."/>
            <person name="Reddy Y.A.N."/>
            <person name="Phadnis S."/>
            <person name="Ravikumar R.L."/>
            <person name="Schlapbach R."/>
            <person name="Sreeman S.M."/>
            <person name="Shimizu K.K."/>
        </authorList>
    </citation>
    <scope>NUCLEOTIDE SEQUENCE</scope>
</reference>
<dbReference type="EMBL" id="BQKI01000090">
    <property type="protein sequence ID" value="GJN36561.1"/>
    <property type="molecule type" value="Genomic_DNA"/>
</dbReference>
<organism evidence="1 2">
    <name type="scientific">Eleusine coracana subsp. coracana</name>
    <dbReference type="NCBI Taxonomy" id="191504"/>
    <lineage>
        <taxon>Eukaryota</taxon>
        <taxon>Viridiplantae</taxon>
        <taxon>Streptophyta</taxon>
        <taxon>Embryophyta</taxon>
        <taxon>Tracheophyta</taxon>
        <taxon>Spermatophyta</taxon>
        <taxon>Magnoliopsida</taxon>
        <taxon>Liliopsida</taxon>
        <taxon>Poales</taxon>
        <taxon>Poaceae</taxon>
        <taxon>PACMAD clade</taxon>
        <taxon>Chloridoideae</taxon>
        <taxon>Cynodonteae</taxon>
        <taxon>Eleusininae</taxon>
        <taxon>Eleusine</taxon>
    </lineage>
</organism>
<protein>
    <submittedName>
        <fullName evidence="1">Uncharacterized protein</fullName>
    </submittedName>
</protein>
<comment type="caution">
    <text evidence="1">The sequence shown here is derived from an EMBL/GenBank/DDBJ whole genome shotgun (WGS) entry which is preliminary data.</text>
</comment>
<dbReference type="AlphaFoldDB" id="A0AAV5FP90"/>
<sequence>MRWRRLVVDHAFLRRRWPEGCSSLGESSLLGFFVQRHWFHSRSGTKVSRLFPSSSPLFVPTPDSVLGPERRFLTSFICDDAKALVARGGLLLVRLAPRSSDNNNFLRLCLCNLLIGKLELLPLLDASLLNRNGIVGYGLLTTADHEAGPQILADGSWNRAMDLLRERSTLVHP</sequence>
<dbReference type="Proteomes" id="UP001054889">
    <property type="component" value="Unassembled WGS sequence"/>
</dbReference>
<evidence type="ECO:0000313" key="1">
    <source>
        <dbReference type="EMBL" id="GJN36561.1"/>
    </source>
</evidence>